<sequence>MNEEVTVIIPSYNAAKVIGNAVASIQKQTFSNWHLIIVENGSIDDTTSVCESFCQEDSRISLVHSSKGVSNARNFGLGQVKTPWFTFLDADDQLLPEALESLLKNASGQDLVIGQYTKATEDFSGKSKVYQAEQIRDYLVEALSDATKKAVVGGTLFNAQFIKDNHLRFDSDLAHAEDSVFMLTCLKNARAFTVVNTPVYQYTYSADSATRSAGSKLVMEFTGAIEQVYKLCQGESAKVINASYLFALTQFLIISVNGLFNNSATLKEQVEQAKEALNQPVYVQALAEIDLRPVPRSKRVMIQLLKQKNWLLYGLACRGKAWLNRRKG</sequence>
<protein>
    <submittedName>
        <fullName evidence="4">Glycosyl transferase</fullName>
    </submittedName>
</protein>
<dbReference type="SUPFAM" id="SSF53448">
    <property type="entry name" value="Nucleotide-diphospho-sugar transferases"/>
    <property type="match status" value="1"/>
</dbReference>
<feature type="domain" description="Glycosyltransferase 2-like" evidence="3">
    <location>
        <begin position="6"/>
        <end position="132"/>
    </location>
</feature>
<evidence type="ECO:0000259" key="3">
    <source>
        <dbReference type="Pfam" id="PF00535"/>
    </source>
</evidence>
<dbReference type="CDD" id="cd00761">
    <property type="entry name" value="Glyco_tranf_GTA_type"/>
    <property type="match status" value="1"/>
</dbReference>
<dbReference type="PANTHER" id="PTHR22916:SF51">
    <property type="entry name" value="GLYCOSYLTRANSFERASE EPSH-RELATED"/>
    <property type="match status" value="1"/>
</dbReference>
<evidence type="ECO:0000256" key="1">
    <source>
        <dbReference type="ARBA" id="ARBA00022676"/>
    </source>
</evidence>
<gene>
    <name evidence="4" type="ORF">LDELB18P1_1630</name>
</gene>
<dbReference type="Proteomes" id="UP000292818">
    <property type="component" value="Unassembled WGS sequence"/>
</dbReference>
<dbReference type="GO" id="GO:0016757">
    <property type="term" value="F:glycosyltransferase activity"/>
    <property type="evidence" value="ECO:0007669"/>
    <property type="project" value="UniProtKB-KW"/>
</dbReference>
<dbReference type="RefSeq" id="WP_130137705.1">
    <property type="nucleotide sequence ID" value="NZ_SETJ01000074.1"/>
</dbReference>
<dbReference type="InterPro" id="IPR029044">
    <property type="entry name" value="Nucleotide-diphossugar_trans"/>
</dbReference>
<keyword evidence="2 4" id="KW-0808">Transferase</keyword>
<keyword evidence="1" id="KW-0328">Glycosyltransferase</keyword>
<evidence type="ECO:0000313" key="4">
    <source>
        <dbReference type="EMBL" id="RZM15732.1"/>
    </source>
</evidence>
<accession>A0A4Q7DTU8</accession>
<dbReference type="InterPro" id="IPR001173">
    <property type="entry name" value="Glyco_trans_2-like"/>
</dbReference>
<comment type="caution">
    <text evidence="4">The sequence shown here is derived from an EMBL/GenBank/DDBJ whole genome shotgun (WGS) entry which is preliminary data.</text>
</comment>
<dbReference type="PANTHER" id="PTHR22916">
    <property type="entry name" value="GLYCOSYLTRANSFERASE"/>
    <property type="match status" value="1"/>
</dbReference>
<dbReference type="Pfam" id="PF00535">
    <property type="entry name" value="Glycos_transf_2"/>
    <property type="match status" value="1"/>
</dbReference>
<proteinExistence type="predicted"/>
<dbReference type="AlphaFoldDB" id="A0A4Q7DTU8"/>
<evidence type="ECO:0000256" key="2">
    <source>
        <dbReference type="ARBA" id="ARBA00022679"/>
    </source>
</evidence>
<dbReference type="Gene3D" id="3.90.550.10">
    <property type="entry name" value="Spore Coat Polysaccharide Biosynthesis Protein SpsA, Chain A"/>
    <property type="match status" value="1"/>
</dbReference>
<organism evidence="4 5">
    <name type="scientific">Lactobacillus delbrueckii</name>
    <dbReference type="NCBI Taxonomy" id="1584"/>
    <lineage>
        <taxon>Bacteria</taxon>
        <taxon>Bacillati</taxon>
        <taxon>Bacillota</taxon>
        <taxon>Bacilli</taxon>
        <taxon>Lactobacillales</taxon>
        <taxon>Lactobacillaceae</taxon>
        <taxon>Lactobacillus</taxon>
    </lineage>
</organism>
<dbReference type="EMBL" id="SETJ01000074">
    <property type="protein sequence ID" value="RZM15732.1"/>
    <property type="molecule type" value="Genomic_DNA"/>
</dbReference>
<evidence type="ECO:0000313" key="5">
    <source>
        <dbReference type="Proteomes" id="UP000292818"/>
    </source>
</evidence>
<name>A0A4Q7DTU8_9LACO</name>
<reference evidence="4 5" key="1">
    <citation type="submission" date="2019-01" db="EMBL/GenBank/DDBJ databases">
        <title>Colonization of the human gut by bovine bacteria present in Parmesan cheese.</title>
        <authorList>
            <person name="Lugli G.A."/>
            <person name="Milani C."/>
        </authorList>
    </citation>
    <scope>NUCLEOTIDE SEQUENCE [LARGE SCALE GENOMIC DNA]</scope>
    <source>
        <strain evidence="4 5">LDELB18P1</strain>
    </source>
</reference>